<name>A0A5B7IY11_PORTR</name>
<proteinExistence type="predicted"/>
<dbReference type="Proteomes" id="UP000324222">
    <property type="component" value="Unassembled WGS sequence"/>
</dbReference>
<accession>A0A5B7IY11</accession>
<evidence type="ECO:0000313" key="1">
    <source>
        <dbReference type="EMBL" id="MPC86367.1"/>
    </source>
</evidence>
<reference evidence="1 2" key="1">
    <citation type="submission" date="2019-05" db="EMBL/GenBank/DDBJ databases">
        <title>Another draft genome of Portunus trituberculatus and its Hox gene families provides insights of decapod evolution.</title>
        <authorList>
            <person name="Jeong J.-H."/>
            <person name="Song I."/>
            <person name="Kim S."/>
            <person name="Choi T."/>
            <person name="Kim D."/>
            <person name="Ryu S."/>
            <person name="Kim W."/>
        </authorList>
    </citation>
    <scope>NUCLEOTIDE SEQUENCE [LARGE SCALE GENOMIC DNA]</scope>
    <source>
        <tissue evidence="1">Muscle</tissue>
    </source>
</reference>
<dbReference type="AlphaFoldDB" id="A0A5B7IY11"/>
<protein>
    <submittedName>
        <fullName evidence="1">Uncharacterized protein</fullName>
    </submittedName>
</protein>
<dbReference type="EMBL" id="VSRR010071237">
    <property type="protein sequence ID" value="MPC86367.1"/>
    <property type="molecule type" value="Genomic_DNA"/>
</dbReference>
<comment type="caution">
    <text evidence="1">The sequence shown here is derived from an EMBL/GenBank/DDBJ whole genome shotgun (WGS) entry which is preliminary data.</text>
</comment>
<evidence type="ECO:0000313" key="2">
    <source>
        <dbReference type="Proteomes" id="UP000324222"/>
    </source>
</evidence>
<gene>
    <name evidence="1" type="ORF">E2C01_081192</name>
</gene>
<organism evidence="1 2">
    <name type="scientific">Portunus trituberculatus</name>
    <name type="common">Swimming crab</name>
    <name type="synonym">Neptunus trituberculatus</name>
    <dbReference type="NCBI Taxonomy" id="210409"/>
    <lineage>
        <taxon>Eukaryota</taxon>
        <taxon>Metazoa</taxon>
        <taxon>Ecdysozoa</taxon>
        <taxon>Arthropoda</taxon>
        <taxon>Crustacea</taxon>
        <taxon>Multicrustacea</taxon>
        <taxon>Malacostraca</taxon>
        <taxon>Eumalacostraca</taxon>
        <taxon>Eucarida</taxon>
        <taxon>Decapoda</taxon>
        <taxon>Pleocyemata</taxon>
        <taxon>Brachyura</taxon>
        <taxon>Eubrachyura</taxon>
        <taxon>Portunoidea</taxon>
        <taxon>Portunidae</taxon>
        <taxon>Portuninae</taxon>
        <taxon>Portunus</taxon>
    </lineage>
</organism>
<sequence>MDKSSVNQLERAKSSAQEVWRGIISHSSKYGRRGN</sequence>
<keyword evidence="2" id="KW-1185">Reference proteome</keyword>